<name>A0A9Q4GI62_9EURY</name>
<comment type="caution">
    <text evidence="1">The sequence shown here is derived from an EMBL/GenBank/DDBJ whole genome shotgun (WGS) entry which is preliminary data.</text>
</comment>
<organism evidence="1 2">
    <name type="scientific">Halorutilus salinus</name>
    <dbReference type="NCBI Taxonomy" id="2487751"/>
    <lineage>
        <taxon>Archaea</taxon>
        <taxon>Methanobacteriati</taxon>
        <taxon>Methanobacteriota</taxon>
        <taxon>Stenosarchaea group</taxon>
        <taxon>Halobacteria</taxon>
        <taxon>Halorutilales</taxon>
        <taxon>Halorutilaceae</taxon>
        <taxon>Halorutilus</taxon>
    </lineage>
</organism>
<dbReference type="EMBL" id="RKLV01000009">
    <property type="protein sequence ID" value="MCX2819530.1"/>
    <property type="molecule type" value="Genomic_DNA"/>
</dbReference>
<dbReference type="AlphaFoldDB" id="A0A9Q4GI62"/>
<dbReference type="RefSeq" id="WP_266087864.1">
    <property type="nucleotide sequence ID" value="NZ_RKLV01000009.1"/>
</dbReference>
<evidence type="ECO:0000313" key="2">
    <source>
        <dbReference type="Proteomes" id="UP001149411"/>
    </source>
</evidence>
<protein>
    <submittedName>
        <fullName evidence="1">Uncharacterized protein</fullName>
    </submittedName>
</protein>
<dbReference type="Proteomes" id="UP001149411">
    <property type="component" value="Unassembled WGS sequence"/>
</dbReference>
<reference evidence="1" key="1">
    <citation type="submission" date="2022-09" db="EMBL/GenBank/DDBJ databases">
        <title>Haloadaptaus new haloarchaeum isolated from saline soil.</title>
        <authorList>
            <person name="Duran-Viseras A."/>
            <person name="Sanchez-Porro C."/>
            <person name="Ventosa A."/>
        </authorList>
    </citation>
    <scope>NUCLEOTIDE SEQUENCE</scope>
    <source>
        <strain evidence="1">F3-133</strain>
    </source>
</reference>
<accession>A0A9Q4GI62</accession>
<evidence type="ECO:0000313" key="1">
    <source>
        <dbReference type="EMBL" id="MCX2819530.1"/>
    </source>
</evidence>
<sequence length="128" mass="14161">MTDETLELFAERTYRLIVRLDSVGVDAVENAVTEVFDADFEDIDVAEFAPGASHAEFEGTYEGNEVQGTVSENLDGNAVLTLQDIVYVDGAAERLEALNDLLRDETLADTADRLREHDADENPLERVL</sequence>
<keyword evidence="2" id="KW-1185">Reference proteome</keyword>
<gene>
    <name evidence="1" type="ORF">EGH25_09230</name>
</gene>
<proteinExistence type="predicted"/>